<dbReference type="EMBL" id="MAXA01000243">
    <property type="protein sequence ID" value="OHV22869.1"/>
    <property type="molecule type" value="Genomic_DNA"/>
</dbReference>
<dbReference type="AlphaFoldDB" id="A0A1S1PNW4"/>
<evidence type="ECO:0008006" key="3">
    <source>
        <dbReference type="Google" id="ProtNLM"/>
    </source>
</evidence>
<dbReference type="RefSeq" id="WP_071065982.1">
    <property type="nucleotide sequence ID" value="NZ_MAXA01000243.1"/>
</dbReference>
<reference evidence="2" key="1">
    <citation type="submission" date="2016-07" db="EMBL/GenBank/DDBJ databases">
        <title>Frankia sp. NRRL B-16219 Genome sequencing.</title>
        <authorList>
            <person name="Ghodhbane-Gtari F."/>
            <person name="Swanson E."/>
            <person name="Gueddou A."/>
            <person name="Louati M."/>
            <person name="Nouioui I."/>
            <person name="Hezbri K."/>
            <person name="Abebe-Akele F."/>
            <person name="Simpson S."/>
            <person name="Morris K."/>
            <person name="Thomas K."/>
            <person name="Gtari M."/>
            <person name="Tisa L.S."/>
        </authorList>
    </citation>
    <scope>NUCLEOTIDE SEQUENCE [LARGE SCALE GENOMIC DNA]</scope>
    <source>
        <strain evidence="2">NRRL B-16219</strain>
    </source>
</reference>
<dbReference type="Proteomes" id="UP000179769">
    <property type="component" value="Unassembled WGS sequence"/>
</dbReference>
<organism evidence="1 2">
    <name type="scientific">Parafrankia soli</name>
    <dbReference type="NCBI Taxonomy" id="2599596"/>
    <lineage>
        <taxon>Bacteria</taxon>
        <taxon>Bacillati</taxon>
        <taxon>Actinomycetota</taxon>
        <taxon>Actinomycetes</taxon>
        <taxon>Frankiales</taxon>
        <taxon>Frankiaceae</taxon>
        <taxon>Parafrankia</taxon>
    </lineage>
</organism>
<name>A0A1S1PNW4_9ACTN</name>
<keyword evidence="2" id="KW-1185">Reference proteome</keyword>
<sequence length="70" mass="7596">MTDDVVRAWLNNRGGSGSPWTYLGQVATGAASRDEVRFADLNGDHRDDYLTVDNAGVVNAWTNNGLTRKG</sequence>
<gene>
    <name evidence="1" type="ORF">BBK14_25105</name>
</gene>
<comment type="caution">
    <text evidence="1">The sequence shown here is derived from an EMBL/GenBank/DDBJ whole genome shotgun (WGS) entry which is preliminary data.</text>
</comment>
<dbReference type="SUPFAM" id="SSF69318">
    <property type="entry name" value="Integrin alpha N-terminal domain"/>
    <property type="match status" value="1"/>
</dbReference>
<dbReference type="InterPro" id="IPR028994">
    <property type="entry name" value="Integrin_alpha_N"/>
</dbReference>
<proteinExistence type="predicted"/>
<evidence type="ECO:0000313" key="1">
    <source>
        <dbReference type="EMBL" id="OHV22869.1"/>
    </source>
</evidence>
<evidence type="ECO:0000313" key="2">
    <source>
        <dbReference type="Proteomes" id="UP000179769"/>
    </source>
</evidence>
<protein>
    <recommendedName>
        <fullName evidence="3">VCBS repeat-containing protein</fullName>
    </recommendedName>
</protein>
<accession>A0A1S1PNW4</accession>
<dbReference type="OrthoDB" id="3201914at2"/>